<keyword evidence="3" id="KW-1133">Transmembrane helix</keyword>
<dbReference type="InterPro" id="IPR019734">
    <property type="entry name" value="TPR_rpt"/>
</dbReference>
<dbReference type="Proteomes" id="UP000777265">
    <property type="component" value="Unassembled WGS sequence"/>
</dbReference>
<dbReference type="SUPFAM" id="SSF48452">
    <property type="entry name" value="TPR-like"/>
    <property type="match status" value="2"/>
</dbReference>
<keyword evidence="3" id="KW-0812">Transmembrane</keyword>
<keyword evidence="1" id="KW-0677">Repeat</keyword>
<evidence type="ECO:0000256" key="1">
    <source>
        <dbReference type="ARBA" id="ARBA00022737"/>
    </source>
</evidence>
<evidence type="ECO:0000256" key="2">
    <source>
        <dbReference type="ARBA" id="ARBA00022803"/>
    </source>
</evidence>
<evidence type="ECO:0000313" key="4">
    <source>
        <dbReference type="EMBL" id="NLW34643.1"/>
    </source>
</evidence>
<reference evidence="4" key="1">
    <citation type="journal article" date="2020" name="Biotechnol. Biofuels">
        <title>New insights from the biogas microbiome by comprehensive genome-resolved metagenomics of nearly 1600 species originating from multiple anaerobic digesters.</title>
        <authorList>
            <person name="Campanaro S."/>
            <person name="Treu L."/>
            <person name="Rodriguez-R L.M."/>
            <person name="Kovalovszki A."/>
            <person name="Ziels R.M."/>
            <person name="Maus I."/>
            <person name="Zhu X."/>
            <person name="Kougias P.G."/>
            <person name="Basile A."/>
            <person name="Luo G."/>
            <person name="Schluter A."/>
            <person name="Konstantinidis K.T."/>
            <person name="Angelidaki I."/>
        </authorList>
    </citation>
    <scope>NUCLEOTIDE SEQUENCE</scope>
    <source>
        <strain evidence="4">AS06rmzACSIP_7</strain>
    </source>
</reference>
<dbReference type="Pfam" id="PF14559">
    <property type="entry name" value="TPR_19"/>
    <property type="match status" value="1"/>
</dbReference>
<dbReference type="PANTHER" id="PTHR45586:SF1">
    <property type="entry name" value="LIPOPOLYSACCHARIDE ASSEMBLY PROTEIN B"/>
    <property type="match status" value="1"/>
</dbReference>
<protein>
    <submittedName>
        <fullName evidence="4">Tetratricopeptide repeat protein</fullName>
    </submittedName>
</protein>
<name>A0A971M2P1_9BACT</name>
<accession>A0A971M2P1</accession>
<dbReference type="PANTHER" id="PTHR45586">
    <property type="entry name" value="TPR REPEAT-CONTAINING PROTEIN PA4667"/>
    <property type="match status" value="1"/>
</dbReference>
<dbReference type="InterPro" id="IPR051012">
    <property type="entry name" value="CellSynth/LPSAsmb/PSIAsmb"/>
</dbReference>
<keyword evidence="2" id="KW-0802">TPR repeat</keyword>
<gene>
    <name evidence="4" type="ORF">GXY80_04050</name>
</gene>
<feature type="transmembrane region" description="Helical" evidence="3">
    <location>
        <begin position="42"/>
        <end position="63"/>
    </location>
</feature>
<dbReference type="SMART" id="SM00028">
    <property type="entry name" value="TPR"/>
    <property type="match status" value="4"/>
</dbReference>
<organism evidence="4 5">
    <name type="scientific">Syntrophorhabdus aromaticivorans</name>
    <dbReference type="NCBI Taxonomy" id="328301"/>
    <lineage>
        <taxon>Bacteria</taxon>
        <taxon>Pseudomonadati</taxon>
        <taxon>Thermodesulfobacteriota</taxon>
        <taxon>Syntrophorhabdia</taxon>
        <taxon>Syntrophorhabdales</taxon>
        <taxon>Syntrophorhabdaceae</taxon>
        <taxon>Syntrophorhabdus</taxon>
    </lineage>
</organism>
<comment type="caution">
    <text evidence="4">The sequence shown here is derived from an EMBL/GenBank/DDBJ whole genome shotgun (WGS) entry which is preliminary data.</text>
</comment>
<evidence type="ECO:0000313" key="5">
    <source>
        <dbReference type="Proteomes" id="UP000777265"/>
    </source>
</evidence>
<dbReference type="InterPro" id="IPR011990">
    <property type="entry name" value="TPR-like_helical_dom_sf"/>
</dbReference>
<evidence type="ECO:0000256" key="3">
    <source>
        <dbReference type="SAM" id="Phobius"/>
    </source>
</evidence>
<dbReference type="AlphaFoldDB" id="A0A971M2P1"/>
<dbReference type="EMBL" id="JAAYEE010000070">
    <property type="protein sequence ID" value="NLW34643.1"/>
    <property type="molecule type" value="Genomic_DNA"/>
</dbReference>
<reference evidence="4" key="2">
    <citation type="submission" date="2020-01" db="EMBL/GenBank/DDBJ databases">
        <authorList>
            <person name="Campanaro S."/>
        </authorList>
    </citation>
    <scope>NUCLEOTIDE SEQUENCE</scope>
    <source>
        <strain evidence="4">AS06rmzACSIP_7</strain>
    </source>
</reference>
<feature type="transmembrane region" description="Helical" evidence="3">
    <location>
        <begin position="5"/>
        <end position="22"/>
    </location>
</feature>
<sequence length="454" mass="53005">MKYKIHLVLLLFVFGFYVYLTILNPEEVRFYFGGQRPLQMSVAQFIVIAFALGIVTSIIVGILDDIKNAIAGWKKSRKDRRRDEFKDLVEKARSYDLKGDREKAVEQLNRLARRAPDVEEAYILLADIYVSMKEYDKAIEALNLAEANLGKKESILFRKAKIRLAMKDFQKMEGELKDVLHMNESNLEALAMLRDLYISKKRWDEAYETEKKIVRFIKTDDENMKLAGIRYEKARVLFERQAASDYEPIIKELKDIIKEDKRFIPAYILLAEIYKRTGKLNEAGRVYGRGYSKTGHIVFLSKMEELYIDRGDPGVILKIYRRILNVAPKNALIEFLYARLCLRLEMIDEAIDTLSTLFSEGAEFKGMHKAMAEAYIHRGQMEKAVEQFRRAFPAEHVYIPFRCDKCQSKKVEWANFCDNCYSWNTINVRKEDFLRSDTAELRALYENEGWVQGG</sequence>
<proteinExistence type="predicted"/>
<dbReference type="Gene3D" id="1.25.40.10">
    <property type="entry name" value="Tetratricopeptide repeat domain"/>
    <property type="match status" value="2"/>
</dbReference>
<keyword evidence="3" id="KW-0472">Membrane</keyword>